<reference evidence="2 3" key="1">
    <citation type="journal article" date="2018" name="Elife">
        <title>Functional genomics of lipid metabolism in the oleaginous yeast Rhodosporidium toruloides.</title>
        <authorList>
            <person name="Coradetti S.T."/>
            <person name="Pinel D."/>
            <person name="Geiselman G."/>
            <person name="Ito M."/>
            <person name="Mondo S."/>
            <person name="Reilly M.C."/>
            <person name="Cheng Y.F."/>
            <person name="Bauer S."/>
            <person name="Grigoriev I."/>
            <person name="Gladden J.M."/>
            <person name="Simmons B.A."/>
            <person name="Brem R."/>
            <person name="Arkin A.P."/>
            <person name="Skerker J.M."/>
        </authorList>
    </citation>
    <scope>NUCLEOTIDE SEQUENCE [LARGE SCALE GENOMIC DNA]</scope>
    <source>
        <strain evidence="2 3">NBRC 0880</strain>
    </source>
</reference>
<dbReference type="OrthoDB" id="10544485at2759"/>
<gene>
    <name evidence="2" type="ORF">AAT19DRAFT_10505</name>
</gene>
<feature type="compositionally biased region" description="Basic and acidic residues" evidence="1">
    <location>
        <begin position="677"/>
        <end position="688"/>
    </location>
</feature>
<feature type="compositionally biased region" description="Basic residues" evidence="1">
    <location>
        <begin position="720"/>
        <end position="733"/>
    </location>
</feature>
<feature type="region of interest" description="Disordered" evidence="1">
    <location>
        <begin position="352"/>
        <end position="733"/>
    </location>
</feature>
<organism evidence="2 3">
    <name type="scientific">Rhodotorula toruloides</name>
    <name type="common">Yeast</name>
    <name type="synonym">Rhodosporidium toruloides</name>
    <dbReference type="NCBI Taxonomy" id="5286"/>
    <lineage>
        <taxon>Eukaryota</taxon>
        <taxon>Fungi</taxon>
        <taxon>Dikarya</taxon>
        <taxon>Basidiomycota</taxon>
        <taxon>Pucciniomycotina</taxon>
        <taxon>Microbotryomycetes</taxon>
        <taxon>Sporidiobolales</taxon>
        <taxon>Sporidiobolaceae</taxon>
        <taxon>Rhodotorula</taxon>
    </lineage>
</organism>
<feature type="compositionally biased region" description="Basic residues" evidence="1">
    <location>
        <begin position="52"/>
        <end position="62"/>
    </location>
</feature>
<evidence type="ECO:0000313" key="2">
    <source>
        <dbReference type="EMBL" id="PRQ70965.1"/>
    </source>
</evidence>
<dbReference type="Proteomes" id="UP000239560">
    <property type="component" value="Unassembled WGS sequence"/>
</dbReference>
<feature type="compositionally biased region" description="Pro residues" evidence="1">
    <location>
        <begin position="441"/>
        <end position="455"/>
    </location>
</feature>
<name>A0A2S9ZYY1_RHOTO</name>
<feature type="compositionally biased region" description="Basic and acidic residues" evidence="1">
    <location>
        <begin position="489"/>
        <end position="517"/>
    </location>
</feature>
<dbReference type="AlphaFoldDB" id="A0A2S9ZYY1"/>
<feature type="compositionally biased region" description="Basic and acidic residues" evidence="1">
    <location>
        <begin position="557"/>
        <end position="603"/>
    </location>
</feature>
<feature type="compositionally biased region" description="Acidic residues" evidence="1">
    <location>
        <begin position="271"/>
        <end position="282"/>
    </location>
</feature>
<feature type="compositionally biased region" description="Acidic residues" evidence="1">
    <location>
        <begin position="121"/>
        <end position="145"/>
    </location>
</feature>
<protein>
    <submittedName>
        <fullName evidence="2">Uncharacterized protein</fullName>
    </submittedName>
</protein>
<evidence type="ECO:0000313" key="3">
    <source>
        <dbReference type="Proteomes" id="UP000239560"/>
    </source>
</evidence>
<sequence length="733" mass="82463">MEERGNVAALVRAAHRPKLKEYIYWFHAKTPEEQEYLRPKLERWIHKQRDGARKKRQAKRKSPSPELGADLGMSLDPAKEQEQEQAGGADLGGFDQQYYSPEPFQPDSEVVSDSQDVVADSQEDVVEETDDEGGYGYAGDEELDGYEGTIFADTGEHGGYDPALWLWQEGEDELPHEGDDLPNVAHSPSPSSRQPMDVDEHVQHRAAESAKQEEAEDDFVRVKEEDERVKEADASPRLDAPPRLIASTLTPAEPAATKPATMKPAAIVDLSDSDDSSDDDDPLAERRLRAKVVLYNKALEMHYEELAREPGGAEKVAQEKAEASKGWQEGYAAMEAAWRKYRHRLRREAKELGARELGISISPSPAGEEGKVDVPVAMEVDNAGGGAPSSSSRSPRPSHVDGMPEEPSRTKAPSPLARPSHPPPPSASPAKPPAASEPLVDVPPPLPPPPRPHSAPPSATSHVHPSLRDATPLKAFEPSLRPLPTPRTAAKDVEVKVEEHEGEERRREEPAPREGAGKKKKDRGGRSAAGWRAQIERRVERRAGKSHVDMYGPRWGGEADKRMERGRDEEWRRDAERSEKRRRDERETPFHRHDTRSYRRDSYHSPSPPPRRHRNSYRPYTPPHRRRTPSPPSYRYDRRRSPSPPSYRRYDSPSPSPSYHRSSHRYDRAGVRGTGRVGERGRRHDRSPTPHRSLRRSVSPSPSPSPPPRRSYRDSPPSHSHARRDTHSRHSRR</sequence>
<feature type="compositionally biased region" description="Low complexity" evidence="1">
    <location>
        <begin position="248"/>
        <end position="270"/>
    </location>
</feature>
<feature type="compositionally biased region" description="Pro residues" evidence="1">
    <location>
        <begin position="420"/>
        <end position="432"/>
    </location>
</feature>
<feature type="compositionally biased region" description="Low complexity" evidence="1">
    <location>
        <begin position="107"/>
        <end position="120"/>
    </location>
</feature>
<evidence type="ECO:0000256" key="1">
    <source>
        <dbReference type="SAM" id="MobiDB-lite"/>
    </source>
</evidence>
<feature type="region of interest" description="Disordered" evidence="1">
    <location>
        <begin position="47"/>
        <end position="283"/>
    </location>
</feature>
<comment type="caution">
    <text evidence="2">The sequence shown here is derived from an EMBL/GenBank/DDBJ whole genome shotgun (WGS) entry which is preliminary data.</text>
</comment>
<feature type="compositionally biased region" description="Basic and acidic residues" evidence="1">
    <location>
        <begin position="196"/>
        <end position="236"/>
    </location>
</feature>
<feature type="compositionally biased region" description="Low complexity" evidence="1">
    <location>
        <begin position="388"/>
        <end position="397"/>
    </location>
</feature>
<feature type="compositionally biased region" description="Basic and acidic residues" evidence="1">
    <location>
        <begin position="534"/>
        <end position="548"/>
    </location>
</feature>
<accession>A0A2S9ZYY1</accession>
<dbReference type="EMBL" id="LCTV02000013">
    <property type="protein sequence ID" value="PRQ70965.1"/>
    <property type="molecule type" value="Genomic_DNA"/>
</dbReference>
<proteinExistence type="predicted"/>